<proteinExistence type="predicted"/>
<gene>
    <name evidence="2" type="ORF">BFN67_22205</name>
</gene>
<evidence type="ECO:0000313" key="2">
    <source>
        <dbReference type="EMBL" id="OQM74393.1"/>
    </source>
</evidence>
<dbReference type="PANTHER" id="PTHR30383">
    <property type="entry name" value="THIOESTERASE 1/PROTEASE 1/LYSOPHOSPHOLIPASE L1"/>
    <property type="match status" value="1"/>
</dbReference>
<dbReference type="GO" id="GO:0016788">
    <property type="term" value="F:hydrolase activity, acting on ester bonds"/>
    <property type="evidence" value="ECO:0007669"/>
    <property type="project" value="UniProtKB-ARBA"/>
</dbReference>
<dbReference type="Gene3D" id="3.40.50.1110">
    <property type="entry name" value="SGNH hydrolase"/>
    <property type="match status" value="1"/>
</dbReference>
<organism evidence="2 3">
    <name type="scientific">Manganibacter manganicus</name>
    <dbReference type="NCBI Taxonomy" id="1873176"/>
    <lineage>
        <taxon>Bacteria</taxon>
        <taxon>Pseudomonadati</taxon>
        <taxon>Pseudomonadota</taxon>
        <taxon>Alphaproteobacteria</taxon>
        <taxon>Hyphomicrobiales</taxon>
        <taxon>Phyllobacteriaceae</taxon>
        <taxon>Manganibacter</taxon>
    </lineage>
</organism>
<dbReference type="CDD" id="cd01839">
    <property type="entry name" value="SGNH_arylesterase_like"/>
    <property type="match status" value="1"/>
</dbReference>
<evidence type="ECO:0000313" key="3">
    <source>
        <dbReference type="Proteomes" id="UP000191905"/>
    </source>
</evidence>
<name>A0A1V8RMQ0_9HYPH</name>
<dbReference type="RefSeq" id="WP_080920790.1">
    <property type="nucleotide sequence ID" value="NZ_MDET01000033.1"/>
</dbReference>
<dbReference type="OrthoDB" id="164654at2"/>
<protein>
    <submittedName>
        <fullName evidence="2">Arylesterase</fullName>
    </submittedName>
</protein>
<dbReference type="Proteomes" id="UP000191905">
    <property type="component" value="Unassembled WGS sequence"/>
</dbReference>
<evidence type="ECO:0000259" key="1">
    <source>
        <dbReference type="Pfam" id="PF13472"/>
    </source>
</evidence>
<dbReference type="AlphaFoldDB" id="A0A1V8RMQ0"/>
<comment type="caution">
    <text evidence="2">The sequence shown here is derived from an EMBL/GenBank/DDBJ whole genome shotgun (WGS) entry which is preliminary data.</text>
</comment>
<sequence>MKTVLCYGDSLTWGFNAEGGRHPFEDRWPNVLQAALDHSVRVIAEGLNGRTTAYDEYNAGADRNGARILPTIVMTHTPLDLVIFLLGTNDMKPWIHGNPVAAKQGMQSLVETVRSHDYGWPTPQILIVAPPVVSHTENVEFKEMFSGGEASSKHLAPLYAALAEEMGCCFFDASTVATTTPLDGVHLDAKNTRKIGEALAPIVCAMLETKETFRG</sequence>
<dbReference type="InterPro" id="IPR036514">
    <property type="entry name" value="SGNH_hydro_sf"/>
</dbReference>
<reference evidence="2 3" key="1">
    <citation type="journal article" date="2016" name="Int. J. Syst. Evol. Microbiol.">
        <title>Pseudaminobacter manganicus sp. nov., isolated from sludge of a manganese mine.</title>
        <authorList>
            <person name="Li J."/>
            <person name="Huang J."/>
            <person name="Liao S."/>
            <person name="Wang G."/>
        </authorList>
    </citation>
    <scope>NUCLEOTIDE SEQUENCE [LARGE SCALE GENOMIC DNA]</scope>
    <source>
        <strain evidence="2 3">JH-7</strain>
    </source>
</reference>
<dbReference type="InterPro" id="IPR051532">
    <property type="entry name" value="Ester_Hydrolysis_Enzymes"/>
</dbReference>
<dbReference type="Pfam" id="PF13472">
    <property type="entry name" value="Lipase_GDSL_2"/>
    <property type="match status" value="1"/>
</dbReference>
<dbReference type="SUPFAM" id="SSF52266">
    <property type="entry name" value="SGNH hydrolase"/>
    <property type="match status" value="1"/>
</dbReference>
<dbReference type="PANTHER" id="PTHR30383:SF29">
    <property type="entry name" value="SGNH HYDROLASE-TYPE ESTERASE DOMAIN-CONTAINING PROTEIN"/>
    <property type="match status" value="1"/>
</dbReference>
<accession>A0A1V8RMQ0</accession>
<dbReference type="InterPro" id="IPR013830">
    <property type="entry name" value="SGNH_hydro"/>
</dbReference>
<keyword evidence="3" id="KW-1185">Reference proteome</keyword>
<dbReference type="EMBL" id="MDET01000033">
    <property type="protein sequence ID" value="OQM74393.1"/>
    <property type="molecule type" value="Genomic_DNA"/>
</dbReference>
<feature type="domain" description="SGNH hydrolase-type esterase" evidence="1">
    <location>
        <begin position="6"/>
        <end position="186"/>
    </location>
</feature>
<dbReference type="STRING" id="1873176.BFN67_22205"/>